<evidence type="ECO:0000313" key="2">
    <source>
        <dbReference type="EMBL" id="SDY08974.1"/>
    </source>
</evidence>
<feature type="transmembrane region" description="Helical" evidence="1">
    <location>
        <begin position="35"/>
        <end position="54"/>
    </location>
</feature>
<dbReference type="STRING" id="576131.SAMN05444486_101140"/>
<keyword evidence="1" id="KW-0812">Transmembrane</keyword>
<dbReference type="GeneID" id="78122949"/>
<dbReference type="EMBL" id="FNPR01000001">
    <property type="protein sequence ID" value="SDY08974.1"/>
    <property type="molecule type" value="Genomic_DNA"/>
</dbReference>
<accession>A0A1H3H2H9</accession>
<keyword evidence="3" id="KW-1185">Reference proteome</keyword>
<evidence type="ECO:0000313" key="3">
    <source>
        <dbReference type="Proteomes" id="UP000199026"/>
    </source>
</evidence>
<reference evidence="2 3" key="1">
    <citation type="submission" date="2016-10" db="EMBL/GenBank/DDBJ databases">
        <authorList>
            <person name="de Groot N.N."/>
        </authorList>
    </citation>
    <scope>NUCLEOTIDE SEQUENCE [LARGE SCALE GENOMIC DNA]</scope>
    <source>
        <strain evidence="2 3">DSM 24677</strain>
    </source>
</reference>
<dbReference type="RefSeq" id="WP_089887023.1">
    <property type="nucleotide sequence ID" value="NZ_CALBNM010000073.1"/>
</dbReference>
<evidence type="ECO:0008006" key="4">
    <source>
        <dbReference type="Google" id="ProtNLM"/>
    </source>
</evidence>
<gene>
    <name evidence="2" type="ORF">SAMN05444486_101140</name>
</gene>
<keyword evidence="1" id="KW-1133">Transmembrane helix</keyword>
<protein>
    <recommendedName>
        <fullName evidence="4">CTP synthetase</fullName>
    </recommendedName>
</protein>
<evidence type="ECO:0000256" key="1">
    <source>
        <dbReference type="SAM" id="Phobius"/>
    </source>
</evidence>
<name>A0A1H3H2H9_9RHOB</name>
<organism evidence="2 3">
    <name type="scientific">Lentibacter algarum</name>
    <dbReference type="NCBI Taxonomy" id="576131"/>
    <lineage>
        <taxon>Bacteria</taxon>
        <taxon>Pseudomonadati</taxon>
        <taxon>Pseudomonadota</taxon>
        <taxon>Alphaproteobacteria</taxon>
        <taxon>Rhodobacterales</taxon>
        <taxon>Roseobacteraceae</taxon>
        <taxon>Lentibacter</taxon>
    </lineage>
</organism>
<sequence length="61" mass="6614">MLRIALIFHLFIGTTLAGVAMVAALTMGYDTLQPVLLSALLGFLVSIPVTWYIAKAVYENT</sequence>
<proteinExistence type="predicted"/>
<dbReference type="AlphaFoldDB" id="A0A1H3H2H9"/>
<feature type="transmembrane region" description="Helical" evidence="1">
    <location>
        <begin position="7"/>
        <end position="29"/>
    </location>
</feature>
<dbReference type="OrthoDB" id="7510999at2"/>
<keyword evidence="1" id="KW-0472">Membrane</keyword>
<dbReference type="Proteomes" id="UP000199026">
    <property type="component" value="Unassembled WGS sequence"/>
</dbReference>